<feature type="signal peptide" evidence="2">
    <location>
        <begin position="1"/>
        <end position="20"/>
    </location>
</feature>
<proteinExistence type="predicted"/>
<dbReference type="KEGG" id="sper:EW093_11865"/>
<sequence length="234" mass="26569">MKKKSLLLILLIITPFFMSAQQTAGDFFETISNKYAEIEAYTASFKFTTGIRGNIIQEGTIYYKSPNLLRMDYTNPENQVFCVNSRKLSIYVPAHGTLFEQTINSEEDALTLETSGFTSQGLALFNSNYSISYVNGPNLEVLDDDNPEEVYKLRLVPRKFSEPFSRIIMSITSDGFIRRLVSTTRTDEEIILDIVDIDVNANIDSKYFDYDAPPTATTLTDFLFTNEEVKEGDE</sequence>
<dbReference type="RefSeq" id="WP_149568615.1">
    <property type="nucleotide sequence ID" value="NZ_CP035807.1"/>
</dbReference>
<dbReference type="EMBL" id="CP035807">
    <property type="protein sequence ID" value="QEN05377.1"/>
    <property type="molecule type" value="Genomic_DNA"/>
</dbReference>
<dbReference type="OrthoDB" id="306521at2"/>
<dbReference type="InterPro" id="IPR004564">
    <property type="entry name" value="OM_lipoprot_carrier_LolA-like"/>
</dbReference>
<protein>
    <submittedName>
        <fullName evidence="3">Outer membrane lipoprotein carrier protein LolA</fullName>
    </submittedName>
</protein>
<dbReference type="AlphaFoldDB" id="A0A5C1QD86"/>
<dbReference type="PANTHER" id="PTHR35869:SF1">
    <property type="entry name" value="OUTER-MEMBRANE LIPOPROTEIN CARRIER PROTEIN"/>
    <property type="match status" value="1"/>
</dbReference>
<dbReference type="InterPro" id="IPR029046">
    <property type="entry name" value="LolA/LolB/LppX"/>
</dbReference>
<dbReference type="Proteomes" id="UP000323824">
    <property type="component" value="Chromosome"/>
</dbReference>
<reference evidence="3 4" key="2">
    <citation type="submission" date="2019-09" db="EMBL/GenBank/DDBJ databases">
        <title>Complete Genome Sequence and Methylome Analysis of free living Spirochaetas.</title>
        <authorList>
            <person name="Leshcheva N."/>
            <person name="Mikheeva N."/>
        </authorList>
    </citation>
    <scope>NUCLEOTIDE SEQUENCE [LARGE SCALE GENOMIC DNA]</scope>
    <source>
        <strain evidence="3 4">P</strain>
    </source>
</reference>
<keyword evidence="3" id="KW-0449">Lipoprotein</keyword>
<dbReference type="Gene3D" id="2.50.20.10">
    <property type="entry name" value="Lipoprotein localisation LolA/LolB/LppX"/>
    <property type="match status" value="1"/>
</dbReference>
<gene>
    <name evidence="3" type="ORF">EW093_11865</name>
</gene>
<evidence type="ECO:0000256" key="1">
    <source>
        <dbReference type="ARBA" id="ARBA00022729"/>
    </source>
</evidence>
<dbReference type="SUPFAM" id="SSF89392">
    <property type="entry name" value="Prokaryotic lipoproteins and lipoprotein localization factors"/>
    <property type="match status" value="1"/>
</dbReference>
<feature type="chain" id="PRO_5022699354" evidence="2">
    <location>
        <begin position="21"/>
        <end position="234"/>
    </location>
</feature>
<dbReference type="Pfam" id="PF03548">
    <property type="entry name" value="LolA"/>
    <property type="match status" value="1"/>
</dbReference>
<dbReference type="CDD" id="cd16325">
    <property type="entry name" value="LolA"/>
    <property type="match status" value="1"/>
</dbReference>
<evidence type="ECO:0000313" key="4">
    <source>
        <dbReference type="Proteomes" id="UP000323824"/>
    </source>
</evidence>
<name>A0A5C1QD86_9SPIO</name>
<keyword evidence="4" id="KW-1185">Reference proteome</keyword>
<evidence type="ECO:0000256" key="2">
    <source>
        <dbReference type="SAM" id="SignalP"/>
    </source>
</evidence>
<dbReference type="PANTHER" id="PTHR35869">
    <property type="entry name" value="OUTER-MEMBRANE LIPOPROTEIN CARRIER PROTEIN"/>
    <property type="match status" value="1"/>
</dbReference>
<evidence type="ECO:0000313" key="3">
    <source>
        <dbReference type="EMBL" id="QEN05377.1"/>
    </source>
</evidence>
<organism evidence="3 4">
    <name type="scientific">Thiospirochaeta perfilievii</name>
    <dbReference type="NCBI Taxonomy" id="252967"/>
    <lineage>
        <taxon>Bacteria</taxon>
        <taxon>Pseudomonadati</taxon>
        <taxon>Spirochaetota</taxon>
        <taxon>Spirochaetia</taxon>
        <taxon>Spirochaetales</taxon>
        <taxon>Spirochaetaceae</taxon>
        <taxon>Thiospirochaeta</taxon>
    </lineage>
</organism>
<reference evidence="3 4" key="1">
    <citation type="submission" date="2019-02" db="EMBL/GenBank/DDBJ databases">
        <authorList>
            <person name="Fomenkov A."/>
            <person name="Dubinina G."/>
            <person name="Grabovich M."/>
            <person name="Vincze T."/>
            <person name="Roberts R.J."/>
        </authorList>
    </citation>
    <scope>NUCLEOTIDE SEQUENCE [LARGE SCALE GENOMIC DNA]</scope>
    <source>
        <strain evidence="3 4">P</strain>
    </source>
</reference>
<accession>A0A5C1QD86</accession>
<keyword evidence="1 2" id="KW-0732">Signal</keyword>